<evidence type="ECO:0000259" key="1">
    <source>
        <dbReference type="Pfam" id="PF01833"/>
    </source>
</evidence>
<dbReference type="AlphaFoldDB" id="A0A2H0RBG3"/>
<dbReference type="SUPFAM" id="SSF81296">
    <property type="entry name" value="E set domains"/>
    <property type="match status" value="1"/>
</dbReference>
<evidence type="ECO:0000313" key="3">
    <source>
        <dbReference type="Proteomes" id="UP000230214"/>
    </source>
</evidence>
<proteinExistence type="predicted"/>
<dbReference type="InterPro" id="IPR014756">
    <property type="entry name" value="Ig_E-set"/>
</dbReference>
<feature type="domain" description="IPT/TIG" evidence="1">
    <location>
        <begin position="71"/>
        <end position="142"/>
    </location>
</feature>
<dbReference type="EMBL" id="PCXU01000005">
    <property type="protein sequence ID" value="PIR43881.1"/>
    <property type="molecule type" value="Genomic_DNA"/>
</dbReference>
<organism evidence="2 3">
    <name type="scientific">candidate division WWE3 bacterium CG10_big_fil_rev_8_21_14_0_10_32_10</name>
    <dbReference type="NCBI Taxonomy" id="1975090"/>
    <lineage>
        <taxon>Bacteria</taxon>
        <taxon>Katanobacteria</taxon>
    </lineage>
</organism>
<dbReference type="Proteomes" id="UP000230214">
    <property type="component" value="Unassembled WGS sequence"/>
</dbReference>
<dbReference type="InterPro" id="IPR013783">
    <property type="entry name" value="Ig-like_fold"/>
</dbReference>
<comment type="caution">
    <text evidence="2">The sequence shown here is derived from an EMBL/GenBank/DDBJ whole genome shotgun (WGS) entry which is preliminary data.</text>
</comment>
<reference evidence="2 3" key="1">
    <citation type="submission" date="2017-09" db="EMBL/GenBank/DDBJ databases">
        <title>Depth-based differentiation of microbial function through sediment-hosted aquifers and enrichment of novel symbionts in the deep terrestrial subsurface.</title>
        <authorList>
            <person name="Probst A.J."/>
            <person name="Ladd B."/>
            <person name="Jarett J.K."/>
            <person name="Geller-Mcgrath D.E."/>
            <person name="Sieber C.M."/>
            <person name="Emerson J.B."/>
            <person name="Anantharaman K."/>
            <person name="Thomas B.C."/>
            <person name="Malmstrom R."/>
            <person name="Stieglmeier M."/>
            <person name="Klingl A."/>
            <person name="Woyke T."/>
            <person name="Ryan C.M."/>
            <person name="Banfield J.F."/>
        </authorList>
    </citation>
    <scope>NUCLEOTIDE SEQUENCE [LARGE SCALE GENOMIC DNA]</scope>
    <source>
        <strain evidence="2">CG10_big_fil_rev_8_21_14_0_10_32_10</strain>
    </source>
</reference>
<gene>
    <name evidence="2" type="ORF">COV24_00310</name>
</gene>
<accession>A0A2H0RBG3</accession>
<dbReference type="Gene3D" id="2.60.40.10">
    <property type="entry name" value="Immunoglobulins"/>
    <property type="match status" value="1"/>
</dbReference>
<evidence type="ECO:0000313" key="2">
    <source>
        <dbReference type="EMBL" id="PIR43881.1"/>
    </source>
</evidence>
<name>A0A2H0RBG3_UNCKA</name>
<dbReference type="Pfam" id="PF01833">
    <property type="entry name" value="TIG"/>
    <property type="match status" value="1"/>
</dbReference>
<sequence length="229" mass="25629">MFQRFIIFWNNFSLKKALALVLILSLFLSVPVVFVLQQRENTLFSFAGDESSKNVVDESLIPYPSNPPVVINVVKFYGRPGDSVLIYGDNFGDARKESQIMLNNEQLPVSLINYWSDKEVEFSLPSKNGLFNVSVLVNGKESTWFGKIDIYGDLTVDSIQIDTTNNIIKVSQPYSLDVYTATGKVDVMGTDLVNIVEKNIPLDFLDSGIIYVKLVKGGISVPFKVEEVQ</sequence>
<dbReference type="InterPro" id="IPR002909">
    <property type="entry name" value="IPT_dom"/>
</dbReference>
<protein>
    <recommendedName>
        <fullName evidence="1">IPT/TIG domain-containing protein</fullName>
    </recommendedName>
</protein>